<dbReference type="Gene3D" id="3.40.50.150">
    <property type="entry name" value="Vaccinia Virus protein VP39"/>
    <property type="match status" value="1"/>
</dbReference>
<comment type="caution">
    <text evidence="4">The sequence shown here is derived from an EMBL/GenBank/DDBJ whole genome shotgun (WGS) entry which is preliminary data.</text>
</comment>
<reference evidence="4 5" key="1">
    <citation type="submission" date="2020-08" db="EMBL/GenBank/DDBJ databases">
        <title>Genomic Encyclopedia of Type Strains, Phase IV (KMG-IV): sequencing the most valuable type-strain genomes for metagenomic binning, comparative biology and taxonomic classification.</title>
        <authorList>
            <person name="Goeker M."/>
        </authorList>
    </citation>
    <scope>NUCLEOTIDE SEQUENCE [LARGE SCALE GENOMIC DNA]</scope>
    <source>
        <strain evidence="4 5">DSM 22336</strain>
    </source>
</reference>
<evidence type="ECO:0000256" key="1">
    <source>
        <dbReference type="ARBA" id="ARBA00022603"/>
    </source>
</evidence>
<dbReference type="SUPFAM" id="SSF53335">
    <property type="entry name" value="S-adenosyl-L-methionine-dependent methyltransferases"/>
    <property type="match status" value="1"/>
</dbReference>
<name>A0A841LW14_9HYPH</name>
<dbReference type="InterPro" id="IPR029063">
    <property type="entry name" value="SAM-dependent_MTases_sf"/>
</dbReference>
<dbReference type="GO" id="GO:0008171">
    <property type="term" value="F:O-methyltransferase activity"/>
    <property type="evidence" value="ECO:0007669"/>
    <property type="project" value="InterPro"/>
</dbReference>
<organism evidence="4 5">
    <name type="scientific">Paenochrobactrum gallinarii</name>
    <dbReference type="NCBI Taxonomy" id="643673"/>
    <lineage>
        <taxon>Bacteria</taxon>
        <taxon>Pseudomonadati</taxon>
        <taxon>Pseudomonadota</taxon>
        <taxon>Alphaproteobacteria</taxon>
        <taxon>Hyphomicrobiales</taxon>
        <taxon>Brucellaceae</taxon>
        <taxon>Paenochrobactrum</taxon>
    </lineage>
</organism>
<dbReference type="PROSITE" id="PS51682">
    <property type="entry name" value="SAM_OMT_I"/>
    <property type="match status" value="1"/>
</dbReference>
<sequence>MECVLKQPKVAAIIQREHQAARLARASFTAQMNAQTDVPVYNRDFRTSEAHKTQYLSIGPRMGAYLYTIARTLNARNIVEFGTSFGVSTLYLASAAAENDGKVTGSEYHAHKAQKARDNLQDAGLSSYAEILSGDGRETLQSINAPIDLLFLDGSKDLYLDILMMLEKHLRPGAMIIADNADHLPVDEGFLQYVGKDSDHYLTTLIGFHKGLVSQSLYLNN</sequence>
<dbReference type="RefSeq" id="WP_184222077.1">
    <property type="nucleotide sequence ID" value="NZ_JACIIU010000005.1"/>
</dbReference>
<accession>A0A841LW14</accession>
<evidence type="ECO:0000313" key="5">
    <source>
        <dbReference type="Proteomes" id="UP000555393"/>
    </source>
</evidence>
<dbReference type="AlphaFoldDB" id="A0A841LW14"/>
<evidence type="ECO:0000256" key="3">
    <source>
        <dbReference type="ARBA" id="ARBA00022691"/>
    </source>
</evidence>
<evidence type="ECO:0000313" key="4">
    <source>
        <dbReference type="EMBL" id="MBB6261070.1"/>
    </source>
</evidence>
<proteinExistence type="predicted"/>
<dbReference type="GO" id="GO:0032259">
    <property type="term" value="P:methylation"/>
    <property type="evidence" value="ECO:0007669"/>
    <property type="project" value="UniProtKB-KW"/>
</dbReference>
<keyword evidence="5" id="KW-1185">Reference proteome</keyword>
<protein>
    <submittedName>
        <fullName evidence="4">Putative O-methyltransferase YrrM</fullName>
    </submittedName>
</protein>
<dbReference type="PANTHER" id="PTHR43167:SF1">
    <property type="entry name" value="PUTATIVE (AFU_ORTHOLOGUE AFUA_6G01830)-RELATED"/>
    <property type="match status" value="1"/>
</dbReference>
<evidence type="ECO:0000256" key="2">
    <source>
        <dbReference type="ARBA" id="ARBA00022679"/>
    </source>
</evidence>
<keyword evidence="2 4" id="KW-0808">Transferase</keyword>
<dbReference type="PANTHER" id="PTHR43167">
    <property type="entry name" value="PUTATIVE (AFU_ORTHOLOGUE AFUA_6G01830)-RELATED"/>
    <property type="match status" value="1"/>
</dbReference>
<dbReference type="Proteomes" id="UP000555393">
    <property type="component" value="Unassembled WGS sequence"/>
</dbReference>
<dbReference type="Pfam" id="PF13578">
    <property type="entry name" value="Methyltransf_24"/>
    <property type="match status" value="1"/>
</dbReference>
<dbReference type="InterPro" id="IPR002935">
    <property type="entry name" value="SAM_O-MeTrfase"/>
</dbReference>
<gene>
    <name evidence="4" type="ORF">FHS77_001618</name>
</gene>
<keyword evidence="1 4" id="KW-0489">Methyltransferase</keyword>
<dbReference type="EMBL" id="JACIIU010000005">
    <property type="protein sequence ID" value="MBB6261070.1"/>
    <property type="molecule type" value="Genomic_DNA"/>
</dbReference>
<keyword evidence="3" id="KW-0949">S-adenosyl-L-methionine</keyword>